<reference evidence="1" key="1">
    <citation type="journal article" date="2021" name="PeerJ">
        <title>Extensive microbial diversity within the chicken gut microbiome revealed by metagenomics and culture.</title>
        <authorList>
            <person name="Gilroy R."/>
            <person name="Ravi A."/>
            <person name="Getino M."/>
            <person name="Pursley I."/>
            <person name="Horton D.L."/>
            <person name="Alikhan N.F."/>
            <person name="Baker D."/>
            <person name="Gharbi K."/>
            <person name="Hall N."/>
            <person name="Watson M."/>
            <person name="Adriaenssens E.M."/>
            <person name="Foster-Nyarko E."/>
            <person name="Jarju S."/>
            <person name="Secka A."/>
            <person name="Antonio M."/>
            <person name="Oren A."/>
            <person name="Chaudhuri R.R."/>
            <person name="La Ragione R."/>
            <person name="Hildebrand F."/>
            <person name="Pallen M.J."/>
        </authorList>
    </citation>
    <scope>NUCLEOTIDE SEQUENCE</scope>
    <source>
        <strain evidence="1">6019</strain>
    </source>
</reference>
<sequence>MKIVHQYFERAYGEGVRNYHDYSRETQVEFRKWTDMKMSEGFIAFNDFDELVFDGLDEDDKKRVKDLLKKFYKKQEGL</sequence>
<dbReference type="EMBL" id="DYYI01000066">
    <property type="protein sequence ID" value="HJE19853.1"/>
    <property type="molecule type" value="Genomic_DNA"/>
</dbReference>
<comment type="caution">
    <text evidence="1">The sequence shown here is derived from an EMBL/GenBank/DDBJ whole genome shotgun (WGS) entry which is preliminary data.</text>
</comment>
<evidence type="ECO:0000313" key="1">
    <source>
        <dbReference type="EMBL" id="HJE19853.1"/>
    </source>
</evidence>
<protein>
    <submittedName>
        <fullName evidence="1">Uncharacterized protein</fullName>
    </submittedName>
</protein>
<proteinExistence type="predicted"/>
<dbReference type="AlphaFoldDB" id="A0A921DXQ1"/>
<dbReference type="Proteomes" id="UP000763505">
    <property type="component" value="Unassembled WGS sequence"/>
</dbReference>
<reference evidence="1" key="2">
    <citation type="submission" date="2021-09" db="EMBL/GenBank/DDBJ databases">
        <authorList>
            <person name="Gilroy R."/>
        </authorList>
    </citation>
    <scope>NUCLEOTIDE SEQUENCE</scope>
    <source>
        <strain evidence="1">6019</strain>
    </source>
</reference>
<accession>A0A921DXQ1</accession>
<gene>
    <name evidence="1" type="ORF">K8V35_05825</name>
</gene>
<evidence type="ECO:0000313" key="2">
    <source>
        <dbReference type="Proteomes" id="UP000763505"/>
    </source>
</evidence>
<organism evidence="1 2">
    <name type="scientific">Aliicoccus persicus</name>
    <dbReference type="NCBI Taxonomy" id="930138"/>
    <lineage>
        <taxon>Bacteria</taxon>
        <taxon>Bacillati</taxon>
        <taxon>Bacillota</taxon>
        <taxon>Bacilli</taxon>
        <taxon>Bacillales</taxon>
        <taxon>Staphylococcaceae</taxon>
        <taxon>Aliicoccus</taxon>
    </lineage>
</organism>
<name>A0A921DXQ1_9STAP</name>